<dbReference type="PROSITE" id="PS51468">
    <property type="entry name" value="VIT"/>
    <property type="match status" value="1"/>
</dbReference>
<sequence>MESIQRKKCCQLVSHIAGKQYLLPLKSQTIFYNNFDDLLEVTLDVPINEDYGIGKLIVQIGDEIIEGKILEQYKAQEKYEDAVAQGHTAIMASEDEQKDEIIKLTIGNLLPGQEATVHLQLLNVLKIEGAAYCLRVPLYYFPKYSSGLSQYSYKFQVEILSDSPVTYLGYPKDSKMFQTISDKNLLQIQIEKTQDNVFCLENDLIVYYRNNDMESTVLYSQESDRHPNQVAIMLSVVPSFIESTIESSPSLEIFEDDIPNSLDVEYENSDDCMFIFLVDRSGSMSGEKMRTTIEALKLFLKSLPSSSSFEIISFGYKYSVLSGQKNGFNYCDETMNLAISKINHFEADMGGTDIYQPLDYAIHDIQTKLQKRIFLLTDGEVNNRKSVIRLAKQCSFDTRIHTIGIGRDCDASLVKKVAKQGRGSCSLVLDNTDLSAIVILALGRAKDPSYSNCKFTLSPNPIITTNNMKHKFSGSVGYELFRNEIFLLLSIIPKSEFSQLKLKASSDIHPVSNKGINHVWSSDDFKQLDKGEELFKIAARMRINELSTPALRYQDVPEQDIKEISLEYQVLSKYTSFLAISKNDEKPIGQLRQVQLGQSNYLEQIENQSQNLKLPYSYSHSTSQESIFEKIGYAVVSFFGLIQTSSAPFPNEMAISSSQNYTKRSEQALKQFEDVNQPLQKEEVSCYPLKTFQQKGKREIVQKVPAPIGDQDDNSENEETQYDRISQQTKVSCKKQSTQIKLTCKQEEDKQIQNNHHESNKINSVSQRFIDPLQLQKHTNMSQKMPLGKISQTEMIQKNKPPQNLKLNIKSPLIDRQSKTYNDLIMDQSSQGYWQSAQVIQSFIEEDIFSDQDLIKEIKQLLNDQVAFDSIWITLLALYILQKKFNSKKNEWKLVAQKGNFYIRLYGIKKPDNFIKKINYQAI</sequence>
<dbReference type="Pfam" id="PF08487">
    <property type="entry name" value="VIT"/>
    <property type="match status" value="1"/>
</dbReference>
<feature type="domain" description="VIT" evidence="2">
    <location>
        <begin position="1"/>
        <end position="123"/>
    </location>
</feature>
<dbReference type="PROSITE" id="PS50234">
    <property type="entry name" value="VWFA"/>
    <property type="match status" value="1"/>
</dbReference>
<dbReference type="Pfam" id="PF13768">
    <property type="entry name" value="VWA_3"/>
    <property type="match status" value="1"/>
</dbReference>
<dbReference type="InterPro" id="IPR013694">
    <property type="entry name" value="VIT"/>
</dbReference>
<keyword evidence="4" id="KW-1185">Reference proteome</keyword>
<evidence type="ECO:0000259" key="1">
    <source>
        <dbReference type="PROSITE" id="PS50234"/>
    </source>
</evidence>
<dbReference type="PANTHER" id="PTHR45737">
    <property type="entry name" value="VON WILLEBRAND FACTOR A DOMAIN-CONTAINING PROTEIN 5A"/>
    <property type="match status" value="1"/>
</dbReference>
<dbReference type="EMBL" id="CCKQ01001221">
    <property type="protein sequence ID" value="CDW72325.1"/>
    <property type="molecule type" value="Genomic_DNA"/>
</dbReference>
<dbReference type="OMA" id="QICHLED"/>
<proteinExistence type="predicted"/>
<dbReference type="Gene3D" id="3.40.50.410">
    <property type="entry name" value="von Willebrand factor, type A domain"/>
    <property type="match status" value="1"/>
</dbReference>
<accession>A0A077ZSP0</accession>
<dbReference type="InterPro" id="IPR002035">
    <property type="entry name" value="VWF_A"/>
</dbReference>
<dbReference type="InParanoid" id="A0A077ZSP0"/>
<dbReference type="SMART" id="SM00327">
    <property type="entry name" value="VWA"/>
    <property type="match status" value="1"/>
</dbReference>
<dbReference type="SUPFAM" id="SSF53300">
    <property type="entry name" value="vWA-like"/>
    <property type="match status" value="1"/>
</dbReference>
<dbReference type="InterPro" id="IPR036465">
    <property type="entry name" value="vWFA_dom_sf"/>
</dbReference>
<dbReference type="AlphaFoldDB" id="A0A077ZSP0"/>
<dbReference type="PANTHER" id="PTHR45737:SF6">
    <property type="entry name" value="VON WILLEBRAND FACTOR A DOMAIN-CONTAINING PROTEIN 5A"/>
    <property type="match status" value="1"/>
</dbReference>
<dbReference type="OrthoDB" id="312927at2759"/>
<organism evidence="3 4">
    <name type="scientific">Stylonychia lemnae</name>
    <name type="common">Ciliate</name>
    <dbReference type="NCBI Taxonomy" id="5949"/>
    <lineage>
        <taxon>Eukaryota</taxon>
        <taxon>Sar</taxon>
        <taxon>Alveolata</taxon>
        <taxon>Ciliophora</taxon>
        <taxon>Intramacronucleata</taxon>
        <taxon>Spirotrichea</taxon>
        <taxon>Stichotrichia</taxon>
        <taxon>Sporadotrichida</taxon>
        <taxon>Oxytrichidae</taxon>
        <taxon>Stylonychinae</taxon>
        <taxon>Stylonychia</taxon>
    </lineage>
</organism>
<dbReference type="Proteomes" id="UP000039865">
    <property type="component" value="Unassembled WGS sequence"/>
</dbReference>
<feature type="domain" description="VWFA" evidence="1">
    <location>
        <begin position="273"/>
        <end position="437"/>
    </location>
</feature>
<evidence type="ECO:0000313" key="4">
    <source>
        <dbReference type="Proteomes" id="UP000039865"/>
    </source>
</evidence>
<evidence type="ECO:0000313" key="3">
    <source>
        <dbReference type="EMBL" id="CDW72325.1"/>
    </source>
</evidence>
<gene>
    <name evidence="3" type="primary">Contig10893.g11645</name>
    <name evidence="3" type="ORF">STYLEM_1284</name>
</gene>
<evidence type="ECO:0000259" key="2">
    <source>
        <dbReference type="PROSITE" id="PS51468"/>
    </source>
</evidence>
<dbReference type="SMART" id="SM00609">
    <property type="entry name" value="VIT"/>
    <property type="match status" value="1"/>
</dbReference>
<protein>
    <submittedName>
        <fullName evidence="3">Uncharacterized protein</fullName>
    </submittedName>
</protein>
<name>A0A077ZSP0_STYLE</name>
<reference evidence="3 4" key="1">
    <citation type="submission" date="2014-06" db="EMBL/GenBank/DDBJ databases">
        <authorList>
            <person name="Swart Estienne"/>
        </authorList>
    </citation>
    <scope>NUCLEOTIDE SEQUENCE [LARGE SCALE GENOMIC DNA]</scope>
    <source>
        <strain evidence="3 4">130c</strain>
    </source>
</reference>